<evidence type="ECO:0000256" key="1">
    <source>
        <dbReference type="SAM" id="SignalP"/>
    </source>
</evidence>
<dbReference type="OrthoDB" id="25131at2759"/>
<dbReference type="SUPFAM" id="SSF49899">
    <property type="entry name" value="Concanavalin A-like lectins/glucanases"/>
    <property type="match status" value="1"/>
</dbReference>
<dbReference type="Pfam" id="PF00722">
    <property type="entry name" value="Glyco_hydro_16"/>
    <property type="match status" value="1"/>
</dbReference>
<dbReference type="Proteomes" id="UP000244855">
    <property type="component" value="Unassembled WGS sequence"/>
</dbReference>
<name>A0A2V1E467_9PLEO</name>
<sequence>MWGFRNAIGTIPWLVLCADPSLANADCECGYSVNKTSDARFGLFTELQENDFLHSKGDNVTAFGWRPQQFNVSKGDATNPYGKDFEVQNLELNPLKDTKSWSGESENGGDAGMRLWVRGDHSHGYVSSAELASVRDDVLYGSVRVGMKLGQSGTCGAFFFFFNDSQEIDMEFLSREFNNSQGAVNLVLQSLESAHNRDAANSSTYHVQHLDFRPDQGFHEYRFDWTPNRVAFFVDGKFIYEMTENVPAVGGHLQMNHWSNGNPLWSGGPPTKDTAMTISYVKSYFNSSATAPHQEYKKRCPKLDPAKVCQIPDQTKAPNGKDAQTFFFSQDGPGKTPGQETFPLTNKASHHVTPSSPLSIAIFAAFLSWAFFQ</sequence>
<proteinExistence type="predicted"/>
<organism evidence="3 4">
    <name type="scientific">Periconia macrospinosa</name>
    <dbReference type="NCBI Taxonomy" id="97972"/>
    <lineage>
        <taxon>Eukaryota</taxon>
        <taxon>Fungi</taxon>
        <taxon>Dikarya</taxon>
        <taxon>Ascomycota</taxon>
        <taxon>Pezizomycotina</taxon>
        <taxon>Dothideomycetes</taxon>
        <taxon>Pleosporomycetidae</taxon>
        <taxon>Pleosporales</taxon>
        <taxon>Massarineae</taxon>
        <taxon>Periconiaceae</taxon>
        <taxon>Periconia</taxon>
    </lineage>
</organism>
<dbReference type="Gene3D" id="2.60.120.200">
    <property type="match status" value="1"/>
</dbReference>
<gene>
    <name evidence="3" type="ORF">DM02DRAFT_639336</name>
</gene>
<keyword evidence="1" id="KW-0732">Signal</keyword>
<dbReference type="InterPro" id="IPR000757">
    <property type="entry name" value="Beta-glucanase-like"/>
</dbReference>
<dbReference type="GO" id="GO:0004553">
    <property type="term" value="F:hydrolase activity, hydrolyzing O-glycosyl compounds"/>
    <property type="evidence" value="ECO:0007669"/>
    <property type="project" value="InterPro"/>
</dbReference>
<dbReference type="EMBL" id="KZ805314">
    <property type="protein sequence ID" value="PVI05358.1"/>
    <property type="molecule type" value="Genomic_DNA"/>
</dbReference>
<dbReference type="PROSITE" id="PS51762">
    <property type="entry name" value="GH16_2"/>
    <property type="match status" value="1"/>
</dbReference>
<protein>
    <submittedName>
        <fullName evidence="3">Glycoside hydrolase family 16 protein</fullName>
    </submittedName>
</protein>
<evidence type="ECO:0000259" key="2">
    <source>
        <dbReference type="PROSITE" id="PS51762"/>
    </source>
</evidence>
<dbReference type="STRING" id="97972.A0A2V1E467"/>
<dbReference type="PANTHER" id="PTHR38121">
    <property type="entry name" value="GH16 DOMAIN-CONTAINING PROTEIN"/>
    <property type="match status" value="1"/>
</dbReference>
<feature type="domain" description="GH16" evidence="2">
    <location>
        <begin position="61"/>
        <end position="289"/>
    </location>
</feature>
<evidence type="ECO:0000313" key="4">
    <source>
        <dbReference type="Proteomes" id="UP000244855"/>
    </source>
</evidence>
<dbReference type="AlphaFoldDB" id="A0A2V1E467"/>
<accession>A0A2V1E467</accession>
<dbReference type="InterPro" id="IPR013320">
    <property type="entry name" value="ConA-like_dom_sf"/>
</dbReference>
<keyword evidence="4" id="KW-1185">Reference proteome</keyword>
<dbReference type="CDD" id="cd00413">
    <property type="entry name" value="Glyco_hydrolase_16"/>
    <property type="match status" value="1"/>
</dbReference>
<reference evidence="3 4" key="1">
    <citation type="journal article" date="2018" name="Sci. Rep.">
        <title>Comparative genomics provides insights into the lifestyle and reveals functional heterogeneity of dark septate endophytic fungi.</title>
        <authorList>
            <person name="Knapp D.G."/>
            <person name="Nemeth J.B."/>
            <person name="Barry K."/>
            <person name="Hainaut M."/>
            <person name="Henrissat B."/>
            <person name="Johnson J."/>
            <person name="Kuo A."/>
            <person name="Lim J.H.P."/>
            <person name="Lipzen A."/>
            <person name="Nolan M."/>
            <person name="Ohm R.A."/>
            <person name="Tamas L."/>
            <person name="Grigoriev I.V."/>
            <person name="Spatafora J.W."/>
            <person name="Nagy L.G."/>
            <person name="Kovacs G.M."/>
        </authorList>
    </citation>
    <scope>NUCLEOTIDE SEQUENCE [LARGE SCALE GENOMIC DNA]</scope>
    <source>
        <strain evidence="3 4">DSE2036</strain>
    </source>
</reference>
<evidence type="ECO:0000313" key="3">
    <source>
        <dbReference type="EMBL" id="PVI05358.1"/>
    </source>
</evidence>
<feature type="signal peptide" evidence="1">
    <location>
        <begin position="1"/>
        <end position="25"/>
    </location>
</feature>
<feature type="chain" id="PRO_5015924863" evidence="1">
    <location>
        <begin position="26"/>
        <end position="373"/>
    </location>
</feature>
<dbReference type="GO" id="GO:0005975">
    <property type="term" value="P:carbohydrate metabolic process"/>
    <property type="evidence" value="ECO:0007669"/>
    <property type="project" value="InterPro"/>
</dbReference>
<keyword evidence="3" id="KW-0378">Hydrolase</keyword>
<dbReference type="PANTHER" id="PTHR38121:SF5">
    <property type="entry name" value="GH16 DOMAIN-CONTAINING PROTEIN"/>
    <property type="match status" value="1"/>
</dbReference>